<evidence type="ECO:0000259" key="1">
    <source>
        <dbReference type="PROSITE" id="PS50910"/>
    </source>
</evidence>
<proteinExistence type="predicted"/>
<dbReference type="Pfam" id="PF05168">
    <property type="entry name" value="HEPN"/>
    <property type="match status" value="1"/>
</dbReference>
<dbReference type="AlphaFoldDB" id="A0AAU8LQD3"/>
<dbReference type="PROSITE" id="PS50910">
    <property type="entry name" value="HEPN"/>
    <property type="match status" value="1"/>
</dbReference>
<dbReference type="EMBL" id="CP159373">
    <property type="protein sequence ID" value="XCN71376.1"/>
    <property type="molecule type" value="Genomic_DNA"/>
</dbReference>
<dbReference type="KEGG" id="eaj:Q3M24_13760"/>
<dbReference type="InterPro" id="IPR007842">
    <property type="entry name" value="HEPN_dom"/>
</dbReference>
<evidence type="ECO:0000313" key="2">
    <source>
        <dbReference type="EMBL" id="XCN71376.1"/>
    </source>
</evidence>
<dbReference type="Gene3D" id="1.20.120.330">
    <property type="entry name" value="Nucleotidyltransferases domain 2"/>
    <property type="match status" value="1"/>
</dbReference>
<dbReference type="SUPFAM" id="SSF81593">
    <property type="entry name" value="Nucleotidyltransferase substrate binding subunit/domain"/>
    <property type="match status" value="1"/>
</dbReference>
<protein>
    <submittedName>
        <fullName evidence="2">HEPN domain-containing protein</fullName>
    </submittedName>
</protein>
<organism evidence="2">
    <name type="scientific">Candidatus Electrothrix aestuarii</name>
    <dbReference type="NCBI Taxonomy" id="3062594"/>
    <lineage>
        <taxon>Bacteria</taxon>
        <taxon>Pseudomonadati</taxon>
        <taxon>Thermodesulfobacteriota</taxon>
        <taxon>Desulfobulbia</taxon>
        <taxon>Desulfobulbales</taxon>
        <taxon>Desulfobulbaceae</taxon>
        <taxon>Candidatus Electrothrix</taxon>
    </lineage>
</organism>
<dbReference type="SMART" id="SM00748">
    <property type="entry name" value="HEPN"/>
    <property type="match status" value="1"/>
</dbReference>
<name>A0AAU8LQD3_9BACT</name>
<reference evidence="2" key="2">
    <citation type="submission" date="2024-06" db="EMBL/GenBank/DDBJ databases">
        <authorList>
            <person name="Plum-Jensen L.E."/>
            <person name="Schramm A."/>
            <person name="Marshall I.P.G."/>
        </authorList>
    </citation>
    <scope>NUCLEOTIDE SEQUENCE</scope>
    <source>
        <strain evidence="2">Rat1</strain>
    </source>
</reference>
<gene>
    <name evidence="2" type="ORF">Q3M24_13760</name>
</gene>
<reference evidence="2" key="1">
    <citation type="journal article" date="2024" name="Syst. Appl. Microbiol.">
        <title>First single-strain enrichments of Electrothrix cable bacteria, description of E. aestuarii sp. nov. and E. rattekaaiensis sp. nov., and proposal of a cable bacteria taxonomy following the rules of the SeqCode.</title>
        <authorList>
            <person name="Plum-Jensen L.E."/>
            <person name="Schramm A."/>
            <person name="Marshall I.P.G."/>
        </authorList>
    </citation>
    <scope>NUCLEOTIDE SEQUENCE</scope>
    <source>
        <strain evidence="2">Rat1</strain>
    </source>
</reference>
<accession>A0AAU8LQD3</accession>
<feature type="domain" description="HEPN" evidence="1">
    <location>
        <begin position="1"/>
        <end position="110"/>
    </location>
</feature>
<sequence>MSEYDIETAQAMLQSGRYLYVGFMAHQSVEKILKACYVKDNGKPAPFSHSLSYLAKKADIYDAFSENQKLFIDMLEPMNIECRYPTHKEQLLRSLTEERCKEILANAKELQQWIKKKL</sequence>